<organism evidence="1 2">
    <name type="scientific">Helianthus annuus</name>
    <name type="common">Common sunflower</name>
    <dbReference type="NCBI Taxonomy" id="4232"/>
    <lineage>
        <taxon>Eukaryota</taxon>
        <taxon>Viridiplantae</taxon>
        <taxon>Streptophyta</taxon>
        <taxon>Embryophyta</taxon>
        <taxon>Tracheophyta</taxon>
        <taxon>Spermatophyta</taxon>
        <taxon>Magnoliopsida</taxon>
        <taxon>eudicotyledons</taxon>
        <taxon>Gunneridae</taxon>
        <taxon>Pentapetalae</taxon>
        <taxon>asterids</taxon>
        <taxon>campanulids</taxon>
        <taxon>Asterales</taxon>
        <taxon>Asteraceae</taxon>
        <taxon>Asteroideae</taxon>
        <taxon>Heliantheae alliance</taxon>
        <taxon>Heliantheae</taxon>
        <taxon>Helianthus</taxon>
    </lineage>
</organism>
<dbReference type="Gramene" id="mRNA:HanXRQr2_Chr17g0805191">
    <property type="protein sequence ID" value="mRNA:HanXRQr2_Chr17g0805191"/>
    <property type="gene ID" value="HanXRQr2_Chr17g0805191"/>
</dbReference>
<evidence type="ECO:0000313" key="2">
    <source>
        <dbReference type="Proteomes" id="UP000215914"/>
    </source>
</evidence>
<reference evidence="1" key="2">
    <citation type="submission" date="2020-06" db="EMBL/GenBank/DDBJ databases">
        <title>Helianthus annuus Genome sequencing and assembly Release 2.</title>
        <authorList>
            <person name="Gouzy J."/>
            <person name="Langlade N."/>
            <person name="Munos S."/>
        </authorList>
    </citation>
    <scope>NUCLEOTIDE SEQUENCE</scope>
    <source>
        <tissue evidence="1">Leaves</tissue>
    </source>
</reference>
<reference evidence="1" key="1">
    <citation type="journal article" date="2017" name="Nature">
        <title>The sunflower genome provides insights into oil metabolism, flowering and Asterid evolution.</title>
        <authorList>
            <person name="Badouin H."/>
            <person name="Gouzy J."/>
            <person name="Grassa C.J."/>
            <person name="Murat F."/>
            <person name="Staton S.E."/>
            <person name="Cottret L."/>
            <person name="Lelandais-Briere C."/>
            <person name="Owens G.L."/>
            <person name="Carrere S."/>
            <person name="Mayjonade B."/>
            <person name="Legrand L."/>
            <person name="Gill N."/>
            <person name="Kane N.C."/>
            <person name="Bowers J.E."/>
            <person name="Hubner S."/>
            <person name="Bellec A."/>
            <person name="Berard A."/>
            <person name="Berges H."/>
            <person name="Blanchet N."/>
            <person name="Boniface M.C."/>
            <person name="Brunel D."/>
            <person name="Catrice O."/>
            <person name="Chaidir N."/>
            <person name="Claudel C."/>
            <person name="Donnadieu C."/>
            <person name="Faraut T."/>
            <person name="Fievet G."/>
            <person name="Helmstetter N."/>
            <person name="King M."/>
            <person name="Knapp S.J."/>
            <person name="Lai Z."/>
            <person name="Le Paslier M.C."/>
            <person name="Lippi Y."/>
            <person name="Lorenzon L."/>
            <person name="Mandel J.R."/>
            <person name="Marage G."/>
            <person name="Marchand G."/>
            <person name="Marquand E."/>
            <person name="Bret-Mestries E."/>
            <person name="Morien E."/>
            <person name="Nambeesan S."/>
            <person name="Nguyen T."/>
            <person name="Pegot-Espagnet P."/>
            <person name="Pouilly N."/>
            <person name="Raftis F."/>
            <person name="Sallet E."/>
            <person name="Schiex T."/>
            <person name="Thomas J."/>
            <person name="Vandecasteele C."/>
            <person name="Vares D."/>
            <person name="Vear F."/>
            <person name="Vautrin S."/>
            <person name="Crespi M."/>
            <person name="Mangin B."/>
            <person name="Burke J.M."/>
            <person name="Salse J."/>
            <person name="Munos S."/>
            <person name="Vincourt P."/>
            <person name="Rieseberg L.H."/>
            <person name="Langlade N.B."/>
        </authorList>
    </citation>
    <scope>NUCLEOTIDE SEQUENCE</scope>
    <source>
        <tissue evidence="1">Leaves</tissue>
    </source>
</reference>
<accession>A0A9K3DHU1</accession>
<comment type="caution">
    <text evidence="1">The sequence shown here is derived from an EMBL/GenBank/DDBJ whole genome shotgun (WGS) entry which is preliminary data.</text>
</comment>
<dbReference type="EMBL" id="MNCJ02000332">
    <property type="protein sequence ID" value="KAF5755654.1"/>
    <property type="molecule type" value="Genomic_DNA"/>
</dbReference>
<proteinExistence type="predicted"/>
<dbReference type="AlphaFoldDB" id="A0A9K3DHU1"/>
<keyword evidence="2" id="KW-1185">Reference proteome</keyword>
<evidence type="ECO:0000313" key="1">
    <source>
        <dbReference type="EMBL" id="KAF5755654.1"/>
    </source>
</evidence>
<name>A0A9K3DHU1_HELAN</name>
<sequence length="51" mass="6100">MKFMCYLSYLRRITCDVLMICYIRSMEWIDQDEFVGTAIVTRDDGRLALED</sequence>
<gene>
    <name evidence="1" type="ORF">HanXRQr2_Chr17g0805191</name>
</gene>
<protein>
    <submittedName>
        <fullName evidence="1">Uncharacterized protein</fullName>
    </submittedName>
</protein>
<dbReference type="Proteomes" id="UP000215914">
    <property type="component" value="Unassembled WGS sequence"/>
</dbReference>